<dbReference type="InterPro" id="IPR001810">
    <property type="entry name" value="F-box_dom"/>
</dbReference>
<feature type="region of interest" description="Disordered" evidence="1">
    <location>
        <begin position="966"/>
        <end position="994"/>
    </location>
</feature>
<dbReference type="InterPro" id="IPR036322">
    <property type="entry name" value="WD40_repeat_dom_sf"/>
</dbReference>
<dbReference type="Pfam" id="PF12937">
    <property type="entry name" value="F-box-like"/>
    <property type="match status" value="1"/>
</dbReference>
<feature type="region of interest" description="Disordered" evidence="1">
    <location>
        <begin position="899"/>
        <end position="933"/>
    </location>
</feature>
<keyword evidence="4" id="KW-1185">Reference proteome</keyword>
<dbReference type="STRING" id="5098.A0A507QKZ6"/>
<feature type="region of interest" description="Disordered" evidence="1">
    <location>
        <begin position="1007"/>
        <end position="1049"/>
    </location>
</feature>
<dbReference type="PANTHER" id="PTHR10223:SF2">
    <property type="entry name" value="F-BOX AND WD DOMAIN PROTEIN (AFU_ORTHOLOGUE AFUA_6G11400)"/>
    <property type="match status" value="1"/>
</dbReference>
<dbReference type="Gene3D" id="1.20.1280.50">
    <property type="match status" value="1"/>
</dbReference>
<dbReference type="GO" id="GO:0008540">
    <property type="term" value="C:proteasome regulatory particle, base subcomplex"/>
    <property type="evidence" value="ECO:0007669"/>
    <property type="project" value="TreeGrafter"/>
</dbReference>
<sequence>MASPRRQGDIGFEVVNLSSKPRLSLDAFPNEVLTHILSHLPPPSLSSVSLVCRRFHNLVTTPHAWRIAFSRYFPGPLSLEEASRPSASDPSDRLLFDKRVFSRLTALASWRSEYILRTRLLRSLSRGKPSKIEPLKKHNTTRSVGARSGSAVTTYTSQLLYPVSHLNANFGTGATRKEPLFIHGASEQGIASASDPSLAKAGPWGLSDHQMFRHFVDLFPGEAVYGLGSGDMVGQPNCMDVSQPFGMVYGEGCPQGRTYFISSNEQRGRFLDASLSSSLPQLGIPALNMFTVSTCAVWIAKSTKILKTTGGLIGMMSGSSSGVLTTYALGPHPTYMKRFERGEITAKWVLSPGVPIIAIAVDDNYSLERHALQRVWAVVLNALGEVFYLTGIPRQTDISTKLGPEQLDQLAWKTGRSVRWELLEASRRIARPDPFNRGPVDGSYSPRSSSDSMNLDGHQVVAETKEIERFMAFKPKHFRKVCEGWDMQRELIVDFAGDDGHGAGESIVVIARGLGENEKASIRRFTRLRLQPKKMFSPSALESYSRVVDAKPPSIFGGPVSTSSLPALLPSRASSLSDSASPANTEWRVSDFVFPGRKAVRITCSALDLSTYSLLTADEDPLLSMSGTSTIFSPTSSPMPDIERSMSSEIPGRRARYMAAGTAMGTVLVWDIRSPTSQATEIINSISPLRIIQTESPQVSCVALTSLYVVHGGNDGLVQAWDPLASSTRPIRTLHSRFSSRARRRLVQAEASILGVGNNYFAAGAICLDPDPTVLRGMVSLGSHLRYWSYSSSAADQYKSSKRRLRRSLRGSNSCPEGQRFISSGRGALQDFIEEEKIEIERQKVADEKEKTYLSSRFGVDLLGPDVDEDQLIAYAQLLSEESYSHDALKRGEAVASSVVSTSPSNTIGANDSSFGAGELSSSSSPYQDSVEDDLEPDIAEAIRLSLLDERAPVSACETLSCSIYDDSPNGAKEGYPSSEQVTAESSRQQEMDDLELALQLSLAEQESVQAKATASEPDEFPILGAGWQTQFPSHSLSSRKDKGKARAV</sequence>
<dbReference type="SUPFAM" id="SSF50978">
    <property type="entry name" value="WD40 repeat-like"/>
    <property type="match status" value="1"/>
</dbReference>
<dbReference type="AlphaFoldDB" id="A0A507QKZ6"/>
<dbReference type="SUPFAM" id="SSF81383">
    <property type="entry name" value="F-box domain"/>
    <property type="match status" value="1"/>
</dbReference>
<dbReference type="CDD" id="cd09917">
    <property type="entry name" value="F-box_SF"/>
    <property type="match status" value="1"/>
</dbReference>
<proteinExistence type="predicted"/>
<dbReference type="InterPro" id="IPR015943">
    <property type="entry name" value="WD40/YVTN_repeat-like_dom_sf"/>
</dbReference>
<accession>A0A507QKZ6</accession>
<dbReference type="Gene3D" id="2.130.10.10">
    <property type="entry name" value="YVTN repeat-like/Quinoprotein amine dehydrogenase"/>
    <property type="match status" value="1"/>
</dbReference>
<feature type="compositionally biased region" description="Low complexity" evidence="1">
    <location>
        <begin position="443"/>
        <end position="452"/>
    </location>
</feature>
<dbReference type="SMART" id="SM00256">
    <property type="entry name" value="FBOX"/>
    <property type="match status" value="1"/>
</dbReference>
<dbReference type="PANTHER" id="PTHR10223">
    <property type="entry name" value="26S PROTEASOME NON-ATPASE REGULATORY SUBUNIT 4"/>
    <property type="match status" value="1"/>
</dbReference>
<comment type="caution">
    <text evidence="3">The sequence shown here is derived from an EMBL/GenBank/DDBJ whole genome shotgun (WGS) entry which is preliminary data.</text>
</comment>
<dbReference type="InterPro" id="IPR036047">
    <property type="entry name" value="F-box-like_dom_sf"/>
</dbReference>
<organism evidence="3 4">
    <name type="scientific">Monascus purpureus</name>
    <name type="common">Red mold</name>
    <name type="synonym">Monascus anka</name>
    <dbReference type="NCBI Taxonomy" id="5098"/>
    <lineage>
        <taxon>Eukaryota</taxon>
        <taxon>Fungi</taxon>
        <taxon>Dikarya</taxon>
        <taxon>Ascomycota</taxon>
        <taxon>Pezizomycotina</taxon>
        <taxon>Eurotiomycetes</taxon>
        <taxon>Eurotiomycetidae</taxon>
        <taxon>Eurotiales</taxon>
        <taxon>Aspergillaceae</taxon>
        <taxon>Monascus</taxon>
    </lineage>
</organism>
<feature type="compositionally biased region" description="Polar residues" evidence="1">
    <location>
        <begin position="1028"/>
        <end position="1037"/>
    </location>
</feature>
<dbReference type="GO" id="GO:0043161">
    <property type="term" value="P:proteasome-mediated ubiquitin-dependent protein catabolic process"/>
    <property type="evidence" value="ECO:0007669"/>
    <property type="project" value="TreeGrafter"/>
</dbReference>
<dbReference type="PROSITE" id="PS50181">
    <property type="entry name" value="FBOX"/>
    <property type="match status" value="1"/>
</dbReference>
<feature type="region of interest" description="Disordered" evidence="1">
    <location>
        <begin position="433"/>
        <end position="454"/>
    </location>
</feature>
<evidence type="ECO:0000313" key="4">
    <source>
        <dbReference type="Proteomes" id="UP000319663"/>
    </source>
</evidence>
<name>A0A507QKZ6_MONPU</name>
<dbReference type="SMART" id="SM00726">
    <property type="entry name" value="UIM"/>
    <property type="match status" value="3"/>
</dbReference>
<dbReference type="EMBL" id="VIFY01000294">
    <property type="protein sequence ID" value="TQB67852.1"/>
    <property type="molecule type" value="Genomic_DNA"/>
</dbReference>
<dbReference type="InterPro" id="IPR003903">
    <property type="entry name" value="UIM_dom"/>
</dbReference>
<dbReference type="GO" id="GO:0005829">
    <property type="term" value="C:cytosol"/>
    <property type="evidence" value="ECO:0007669"/>
    <property type="project" value="TreeGrafter"/>
</dbReference>
<dbReference type="InterPro" id="IPR027040">
    <property type="entry name" value="PSMD4"/>
</dbReference>
<gene>
    <name evidence="3" type="ORF">MPDQ_004516</name>
</gene>
<feature type="compositionally biased region" description="Polar residues" evidence="1">
    <location>
        <begin position="902"/>
        <end position="914"/>
    </location>
</feature>
<dbReference type="GO" id="GO:0005634">
    <property type="term" value="C:nucleus"/>
    <property type="evidence" value="ECO:0007669"/>
    <property type="project" value="TreeGrafter"/>
</dbReference>
<dbReference type="GO" id="GO:0031593">
    <property type="term" value="F:polyubiquitin modification-dependent protein binding"/>
    <property type="evidence" value="ECO:0007669"/>
    <property type="project" value="TreeGrafter"/>
</dbReference>
<feature type="compositionally biased region" description="Polar residues" evidence="1">
    <location>
        <begin position="978"/>
        <end position="989"/>
    </location>
</feature>
<dbReference type="Proteomes" id="UP000319663">
    <property type="component" value="Unassembled WGS sequence"/>
</dbReference>
<reference evidence="3 4" key="1">
    <citation type="submission" date="2019-06" db="EMBL/GenBank/DDBJ databases">
        <title>Wine fermentation using esterase from Monascus purpureus.</title>
        <authorList>
            <person name="Geng C."/>
            <person name="Zhang Y."/>
        </authorList>
    </citation>
    <scope>NUCLEOTIDE SEQUENCE [LARGE SCALE GENOMIC DNA]</scope>
    <source>
        <strain evidence="3">HQ1</strain>
    </source>
</reference>
<evidence type="ECO:0000313" key="3">
    <source>
        <dbReference type="EMBL" id="TQB67852.1"/>
    </source>
</evidence>
<feature type="domain" description="F-box" evidence="2">
    <location>
        <begin position="22"/>
        <end position="68"/>
    </location>
</feature>
<evidence type="ECO:0000259" key="2">
    <source>
        <dbReference type="PROSITE" id="PS50181"/>
    </source>
</evidence>
<protein>
    <recommendedName>
        <fullName evidence="2">F-box domain-containing protein</fullName>
    </recommendedName>
</protein>
<evidence type="ECO:0000256" key="1">
    <source>
        <dbReference type="SAM" id="MobiDB-lite"/>
    </source>
</evidence>